<dbReference type="Pfam" id="PF01380">
    <property type="entry name" value="SIS"/>
    <property type="match status" value="1"/>
</dbReference>
<gene>
    <name evidence="3" type="ORF">BJ875DRAFT_404589</name>
</gene>
<keyword evidence="4" id="KW-1185">Reference proteome</keyword>
<evidence type="ECO:0000256" key="1">
    <source>
        <dbReference type="SAM" id="MobiDB-lite"/>
    </source>
</evidence>
<dbReference type="EMBL" id="MU251541">
    <property type="protein sequence ID" value="KAG9232576.1"/>
    <property type="molecule type" value="Genomic_DNA"/>
</dbReference>
<dbReference type="GO" id="GO:1901135">
    <property type="term" value="P:carbohydrate derivative metabolic process"/>
    <property type="evidence" value="ECO:0007669"/>
    <property type="project" value="InterPro"/>
</dbReference>
<comment type="caution">
    <text evidence="3">The sequence shown here is derived from an EMBL/GenBank/DDBJ whole genome shotgun (WGS) entry which is preliminary data.</text>
</comment>
<sequence>MTHDHNPIKNSEVYVLQESQHCPAIPPPSPPSPSTPGEEVPDFIDILETGLNVLRTESAALAQITTIYESNTHARNNFEFAVKEIVTCNTRGGKIVIIGIGKSGHIGKKLEATFNSLSMGTHFMQASEGLHGDLGVIHARDVILFISNSGKTPEILGLLPHLQAKVPGIPAIIITEARTSEACELIKQKPGTILLSAPMHMSEEAAFGVKAPTTSIILALAIGHALAITSGKVMHGISLCDVFHKNHPGGAIGATIEKAQMTQKVSDRAIPIMDIPEVSCNLAVSRVGLMMFQSQKGWARIRGDHVVPPRRMKAFQMDNNLPIMSAPGLLVPRSQWHRIPADFDIAEAQQFVNLNRRAHGREQKFADDEVLVIIEDGEMCGVLEIGDLMAEA</sequence>
<dbReference type="InterPro" id="IPR046348">
    <property type="entry name" value="SIS_dom_sf"/>
</dbReference>
<proteinExistence type="predicted"/>
<evidence type="ECO:0000313" key="3">
    <source>
        <dbReference type="EMBL" id="KAG9232576.1"/>
    </source>
</evidence>
<reference evidence="3" key="1">
    <citation type="journal article" date="2021" name="IMA Fungus">
        <title>Genomic characterization of three marine fungi, including Emericellopsis atlantica sp. nov. with signatures of a generalist lifestyle and marine biomass degradation.</title>
        <authorList>
            <person name="Hagestad O.C."/>
            <person name="Hou L."/>
            <person name="Andersen J.H."/>
            <person name="Hansen E.H."/>
            <person name="Altermark B."/>
            <person name="Li C."/>
            <person name="Kuhnert E."/>
            <person name="Cox R.J."/>
            <person name="Crous P.W."/>
            <person name="Spatafora J.W."/>
            <person name="Lail K."/>
            <person name="Amirebrahimi M."/>
            <person name="Lipzen A."/>
            <person name="Pangilinan J."/>
            <person name="Andreopoulos W."/>
            <person name="Hayes R.D."/>
            <person name="Ng V."/>
            <person name="Grigoriev I.V."/>
            <person name="Jackson S.A."/>
            <person name="Sutton T.D.S."/>
            <person name="Dobson A.D.W."/>
            <person name="Rama T."/>
        </authorList>
    </citation>
    <scope>NUCLEOTIDE SEQUENCE</scope>
    <source>
        <strain evidence="3">TRa018bII</strain>
    </source>
</reference>
<feature type="domain" description="SIS" evidence="2">
    <location>
        <begin position="85"/>
        <end position="232"/>
    </location>
</feature>
<dbReference type="PANTHER" id="PTHR38418">
    <property type="entry name" value="SUGAR ISOMERASE, KPSF/GUTQ (AFU_ORTHOLOGUE AFUA_6G08860)"/>
    <property type="match status" value="1"/>
</dbReference>
<dbReference type="SUPFAM" id="SSF53697">
    <property type="entry name" value="SIS domain"/>
    <property type="match status" value="1"/>
</dbReference>
<dbReference type="PANTHER" id="PTHR38418:SF2">
    <property type="entry name" value="SUGAR ISOMERASE, KPSF_GUTQ (AFU_ORTHOLOGUE AFUA_6G08860)"/>
    <property type="match status" value="1"/>
</dbReference>
<evidence type="ECO:0000259" key="2">
    <source>
        <dbReference type="PROSITE" id="PS51464"/>
    </source>
</evidence>
<protein>
    <recommendedName>
        <fullName evidence="2">SIS domain-containing protein</fullName>
    </recommendedName>
</protein>
<dbReference type="GO" id="GO:0097367">
    <property type="term" value="F:carbohydrate derivative binding"/>
    <property type="evidence" value="ECO:0007669"/>
    <property type="project" value="InterPro"/>
</dbReference>
<dbReference type="Proteomes" id="UP000824998">
    <property type="component" value="Unassembled WGS sequence"/>
</dbReference>
<dbReference type="OrthoDB" id="1872003at2759"/>
<organism evidence="3 4">
    <name type="scientific">Amylocarpus encephaloides</name>
    <dbReference type="NCBI Taxonomy" id="45428"/>
    <lineage>
        <taxon>Eukaryota</taxon>
        <taxon>Fungi</taxon>
        <taxon>Dikarya</taxon>
        <taxon>Ascomycota</taxon>
        <taxon>Pezizomycotina</taxon>
        <taxon>Leotiomycetes</taxon>
        <taxon>Helotiales</taxon>
        <taxon>Helotiales incertae sedis</taxon>
        <taxon>Amylocarpus</taxon>
    </lineage>
</organism>
<accession>A0A9P8C516</accession>
<feature type="region of interest" description="Disordered" evidence="1">
    <location>
        <begin position="20"/>
        <end position="40"/>
    </location>
</feature>
<dbReference type="InterPro" id="IPR001347">
    <property type="entry name" value="SIS_dom"/>
</dbReference>
<name>A0A9P8C516_9HELO</name>
<evidence type="ECO:0000313" key="4">
    <source>
        <dbReference type="Proteomes" id="UP000824998"/>
    </source>
</evidence>
<dbReference type="PROSITE" id="PS51464">
    <property type="entry name" value="SIS"/>
    <property type="match status" value="1"/>
</dbReference>
<dbReference type="Gene3D" id="3.40.50.10490">
    <property type="entry name" value="Glucose-6-phosphate isomerase like protein, domain 1"/>
    <property type="match status" value="1"/>
</dbReference>
<dbReference type="AlphaFoldDB" id="A0A9P8C516"/>
<feature type="compositionally biased region" description="Pro residues" evidence="1">
    <location>
        <begin position="24"/>
        <end position="34"/>
    </location>
</feature>